<dbReference type="eggNOG" id="COG0616">
    <property type="taxonomic scope" value="Bacteria"/>
</dbReference>
<evidence type="ECO:0000313" key="8">
    <source>
        <dbReference type="Proteomes" id="UP000004725"/>
    </source>
</evidence>
<dbReference type="KEGG" id="pana:BBH88_14490"/>
<dbReference type="GO" id="GO:0004252">
    <property type="term" value="F:serine-type endopeptidase activity"/>
    <property type="evidence" value="ECO:0007669"/>
    <property type="project" value="InterPro"/>
</dbReference>
<evidence type="ECO:0000256" key="4">
    <source>
        <dbReference type="ARBA" id="ARBA00022825"/>
    </source>
</evidence>
<dbReference type="Proteomes" id="UP000004725">
    <property type="component" value="Unassembled WGS sequence"/>
</dbReference>
<reference evidence="7 8" key="1">
    <citation type="journal article" date="2012" name="J. Bacteriol.">
        <title>Genome Sequence of the Antarctic Psychrophile Bacterium Planococcus antarcticus DSM 14505.</title>
        <authorList>
            <person name="Margolles A."/>
            <person name="Gueimonde M."/>
            <person name="Sanchez B."/>
        </authorList>
    </citation>
    <scope>NUCLEOTIDE SEQUENCE [LARGE SCALE GENOMIC DNA]</scope>
    <source>
        <strain evidence="7 8">DSM 14505</strain>
    </source>
</reference>
<dbReference type="PANTHER" id="PTHR42987">
    <property type="entry name" value="PEPTIDASE S49"/>
    <property type="match status" value="1"/>
</dbReference>
<keyword evidence="4" id="KW-0720">Serine protease</keyword>
<accession>A0A1C7DJ51</accession>
<evidence type="ECO:0000259" key="5">
    <source>
        <dbReference type="Pfam" id="PF01343"/>
    </source>
</evidence>
<evidence type="ECO:0000256" key="3">
    <source>
        <dbReference type="ARBA" id="ARBA00022801"/>
    </source>
</evidence>
<dbReference type="Pfam" id="PF01343">
    <property type="entry name" value="Peptidase_S49"/>
    <property type="match status" value="1"/>
</dbReference>
<dbReference type="AlphaFoldDB" id="A0A1C7DJ51"/>
<sequence>MNTKRWIALVVAAAVLGISLVINSAFAFLQSGFGESVDELMATTESSISEVVIEDGDFDNRVAVLNVDGVIQDTGEASSLFGTAGYNHSFFMEQLENVKEDPSVKAVVLTVNSPGGGVVESAEIYDKITEIQEETDKPFYVSMGATAASGGYYIAAPADKIFVNEETLTGSIGVIMQSVNYGELAENLGVDFVTIKSGPYKDIMSPTRDMTEDERALLQEMLDDSYESFVDVIEEGRDMTEAEVKAVADGRVMNGRQAVEVNLADDFGFEEDVIEQVKTDFDLGNAEVFQYGASEGWGSLLSMKVNSFFGNDIETQMISKLLTEYSSPRMMYLYGDK</sequence>
<dbReference type="InterPro" id="IPR002142">
    <property type="entry name" value="Peptidase_S49"/>
</dbReference>
<dbReference type="InterPro" id="IPR001907">
    <property type="entry name" value="ClpP"/>
</dbReference>
<dbReference type="InterPro" id="IPR047272">
    <property type="entry name" value="S49_SppA_C"/>
</dbReference>
<proteinExistence type="inferred from homology"/>
<dbReference type="GO" id="GO:0006508">
    <property type="term" value="P:proteolysis"/>
    <property type="evidence" value="ECO:0007669"/>
    <property type="project" value="UniProtKB-KW"/>
</dbReference>
<dbReference type="Gene3D" id="3.90.226.10">
    <property type="entry name" value="2-enoyl-CoA Hydratase, Chain A, domain 1"/>
    <property type="match status" value="1"/>
</dbReference>
<dbReference type="NCBIfam" id="TIGR00706">
    <property type="entry name" value="SppA_dom"/>
    <property type="match status" value="1"/>
</dbReference>
<organism evidence="7 8">
    <name type="scientific">Planococcus antarcticus DSM 14505</name>
    <dbReference type="NCBI Taxonomy" id="1185653"/>
    <lineage>
        <taxon>Bacteria</taxon>
        <taxon>Bacillati</taxon>
        <taxon>Bacillota</taxon>
        <taxon>Bacilli</taxon>
        <taxon>Bacillales</taxon>
        <taxon>Caryophanaceae</taxon>
        <taxon>Planococcus</taxon>
    </lineage>
</organism>
<dbReference type="InterPro" id="IPR029045">
    <property type="entry name" value="ClpP/crotonase-like_dom_sf"/>
</dbReference>
<keyword evidence="3" id="KW-0378">Hydrolase</keyword>
<reference evidence="9" key="2">
    <citation type="submission" date="2016-07" db="EMBL/GenBank/DDBJ databases">
        <authorList>
            <person name="See-Too W.S."/>
        </authorList>
    </citation>
    <scope>NUCLEOTIDE SEQUENCE [LARGE SCALE GENOMIC DNA]</scope>
    <source>
        <strain evidence="9">DSM 14505</strain>
    </source>
</reference>
<dbReference type="RefSeq" id="WP_006830004.1">
    <property type="nucleotide sequence ID" value="NZ_AJYB01000027.1"/>
</dbReference>
<keyword evidence="9" id="KW-1185">Reference proteome</keyword>
<evidence type="ECO:0000313" key="7">
    <source>
        <dbReference type="EMBL" id="EIM06634.1"/>
    </source>
</evidence>
<dbReference type="Proteomes" id="UP000092661">
    <property type="component" value="Chromosome"/>
</dbReference>
<keyword evidence="2" id="KW-0645">Protease</keyword>
<dbReference type="InterPro" id="IPR004635">
    <property type="entry name" value="Pept_S49_SppA"/>
</dbReference>
<dbReference type="EMBL" id="AJYB01000027">
    <property type="protein sequence ID" value="EIM06634.1"/>
    <property type="molecule type" value="Genomic_DNA"/>
</dbReference>
<gene>
    <name evidence="7" type="ORF">A1A1_10116</name>
    <name evidence="6" type="ORF">BBH88_14490</name>
</gene>
<dbReference type="PRINTS" id="PR00127">
    <property type="entry name" value="CLPPROTEASEP"/>
</dbReference>
<dbReference type="GO" id="GO:0004176">
    <property type="term" value="F:ATP-dependent peptidase activity"/>
    <property type="evidence" value="ECO:0007669"/>
    <property type="project" value="InterPro"/>
</dbReference>
<dbReference type="SUPFAM" id="SSF52096">
    <property type="entry name" value="ClpP/crotonase"/>
    <property type="match status" value="1"/>
</dbReference>
<evidence type="ECO:0000313" key="6">
    <source>
        <dbReference type="EMBL" id="ANU11418.1"/>
    </source>
</evidence>
<name>A0A1C7DJ51_9BACL</name>
<comment type="similarity">
    <text evidence="1">Belongs to the peptidase S49 family.</text>
</comment>
<evidence type="ECO:0000313" key="9">
    <source>
        <dbReference type="Proteomes" id="UP000092661"/>
    </source>
</evidence>
<evidence type="ECO:0000256" key="1">
    <source>
        <dbReference type="ARBA" id="ARBA00008683"/>
    </source>
</evidence>
<feature type="domain" description="Peptidase S49" evidence="5">
    <location>
        <begin position="134"/>
        <end position="281"/>
    </location>
</feature>
<dbReference type="PANTHER" id="PTHR42987:SF7">
    <property type="entry name" value="SIGNAL PEPTIDE PEPTIDASE SPPA-RELATED"/>
    <property type="match status" value="1"/>
</dbReference>
<dbReference type="OrthoDB" id="9764363at2"/>
<dbReference type="CDD" id="cd07023">
    <property type="entry name" value="S49_Sppa_N_C"/>
    <property type="match status" value="1"/>
</dbReference>
<dbReference type="EMBL" id="CP016534">
    <property type="protein sequence ID" value="ANU11418.1"/>
    <property type="molecule type" value="Genomic_DNA"/>
</dbReference>
<reference evidence="6" key="3">
    <citation type="submission" date="2016-10" db="EMBL/GenBank/DDBJ databases">
        <authorList>
            <person name="See-Too W.S."/>
        </authorList>
    </citation>
    <scope>NUCLEOTIDE SEQUENCE</scope>
    <source>
        <strain evidence="6">DSM 14505</strain>
    </source>
</reference>
<protein>
    <submittedName>
        <fullName evidence="6 7">Signal peptide peptidase SppA</fullName>
    </submittedName>
</protein>
<evidence type="ECO:0000256" key="2">
    <source>
        <dbReference type="ARBA" id="ARBA00022670"/>
    </source>
</evidence>